<name>A0A2V3DTX0_9MICC</name>
<evidence type="ECO:0000313" key="1">
    <source>
        <dbReference type="EMBL" id="PXA64008.1"/>
    </source>
</evidence>
<accession>A0A2V3DTX0</accession>
<evidence type="ECO:0000313" key="2">
    <source>
        <dbReference type="Proteomes" id="UP000246303"/>
    </source>
</evidence>
<dbReference type="Proteomes" id="UP000246303">
    <property type="component" value="Unassembled WGS sequence"/>
</dbReference>
<dbReference type="EMBL" id="QHLZ01000017">
    <property type="protein sequence ID" value="PXA64008.1"/>
    <property type="molecule type" value="Genomic_DNA"/>
</dbReference>
<sequence>MTEESMAFWTLTAGIATAVGTLGLVGGAAWAGWVATSSLRHLRKDSAAQTRPYVYPVLAPGLWGAPCWDLQIRNTGKTAARDLTIFLDGWPESDDLITLGLRRLFEKPQIVPPGVSIRVFWRTGLPKGVKTATGPLSEKVNGILGDATLTFTYRGEDPAEPTYTDVYVLSVDHIAAITPMPTSGPDPTSSLGAEAKSIHKMLQRIVSGLGELKR</sequence>
<keyword evidence="2" id="KW-1185">Reference proteome</keyword>
<gene>
    <name evidence="1" type="ORF">CVS29_17295</name>
</gene>
<protein>
    <submittedName>
        <fullName evidence="1">Uncharacterized protein</fullName>
    </submittedName>
</protein>
<proteinExistence type="predicted"/>
<dbReference type="OrthoDB" id="5113443at2"/>
<dbReference type="AlphaFoldDB" id="A0A2V3DTX0"/>
<organism evidence="1 2">
    <name type="scientific">Arthrobacter psychrochitiniphilus</name>
    <dbReference type="NCBI Taxonomy" id="291045"/>
    <lineage>
        <taxon>Bacteria</taxon>
        <taxon>Bacillati</taxon>
        <taxon>Actinomycetota</taxon>
        <taxon>Actinomycetes</taxon>
        <taxon>Micrococcales</taxon>
        <taxon>Micrococcaceae</taxon>
        <taxon>Arthrobacter</taxon>
    </lineage>
</organism>
<reference evidence="1 2" key="1">
    <citation type="submission" date="2018-05" db="EMBL/GenBank/DDBJ databases">
        <title>Genetic diversity of glacier-inhabiting Cryobacterium bacteria in China and description of Cryobacterium mengkeensis sp. nov. and Arthrobacter glacialis sp. nov.</title>
        <authorList>
            <person name="Liu Q."/>
            <person name="Xin Y.-H."/>
        </authorList>
    </citation>
    <scope>NUCLEOTIDE SEQUENCE [LARGE SCALE GENOMIC DNA]</scope>
    <source>
        <strain evidence="1 2">GP3</strain>
    </source>
</reference>
<dbReference type="RefSeq" id="WP_110107790.1">
    <property type="nucleotide sequence ID" value="NZ_JACBZZ010000001.1"/>
</dbReference>
<comment type="caution">
    <text evidence="1">The sequence shown here is derived from an EMBL/GenBank/DDBJ whole genome shotgun (WGS) entry which is preliminary data.</text>
</comment>